<keyword evidence="2" id="KW-1185">Reference proteome</keyword>
<organism evidence="1 2">
    <name type="scientific">Aphis glycines</name>
    <name type="common">Soybean aphid</name>
    <dbReference type="NCBI Taxonomy" id="307491"/>
    <lineage>
        <taxon>Eukaryota</taxon>
        <taxon>Metazoa</taxon>
        <taxon>Ecdysozoa</taxon>
        <taxon>Arthropoda</taxon>
        <taxon>Hexapoda</taxon>
        <taxon>Insecta</taxon>
        <taxon>Pterygota</taxon>
        <taxon>Neoptera</taxon>
        <taxon>Paraneoptera</taxon>
        <taxon>Hemiptera</taxon>
        <taxon>Sternorrhyncha</taxon>
        <taxon>Aphidomorpha</taxon>
        <taxon>Aphidoidea</taxon>
        <taxon>Aphididae</taxon>
        <taxon>Aphidini</taxon>
        <taxon>Aphis</taxon>
        <taxon>Aphis</taxon>
    </lineage>
</organism>
<accession>A0A6G0SZY7</accession>
<comment type="caution">
    <text evidence="1">The sequence shown here is derived from an EMBL/GenBank/DDBJ whole genome shotgun (WGS) entry which is preliminary data.</text>
</comment>
<gene>
    <name evidence="1" type="ORF">AGLY_016384</name>
</gene>
<sequence>MLNTVSSLDELDVMKKCLSSAQPTLLALRNNIHKKPLKKISSNISPKNKKIIHHRLYQIYQNTLSAVQFVEIRDNIDKSIRLPSCSHSAFSVSRHLCIVVPRLFYFYASKRNEFKFKSFQTLTNYGCSNPTCGSFYDFNERKKVTEDRQVVGNSIVLNVCTFHRPKLNVLAVEESMFITQCIEMQTRIIQTSLTFAAHQTQVIE</sequence>
<evidence type="ECO:0000313" key="2">
    <source>
        <dbReference type="Proteomes" id="UP000475862"/>
    </source>
</evidence>
<reference evidence="1 2" key="1">
    <citation type="submission" date="2019-08" db="EMBL/GenBank/DDBJ databases">
        <title>The genome of the soybean aphid Biotype 1, its phylome, world population structure and adaptation to the North American continent.</title>
        <authorList>
            <person name="Giordano R."/>
            <person name="Donthu R.K."/>
            <person name="Hernandez A.G."/>
            <person name="Wright C.L."/>
            <person name="Zimin A.V."/>
        </authorList>
    </citation>
    <scope>NUCLEOTIDE SEQUENCE [LARGE SCALE GENOMIC DNA]</scope>
    <source>
        <tissue evidence="1">Whole aphids</tissue>
    </source>
</reference>
<dbReference type="Proteomes" id="UP000475862">
    <property type="component" value="Unassembled WGS sequence"/>
</dbReference>
<dbReference type="AlphaFoldDB" id="A0A6G0SZY7"/>
<protein>
    <submittedName>
        <fullName evidence="1">Uncharacterized protein</fullName>
    </submittedName>
</protein>
<dbReference type="EMBL" id="VYZN01000127">
    <property type="protein sequence ID" value="KAE9523217.1"/>
    <property type="molecule type" value="Genomic_DNA"/>
</dbReference>
<evidence type="ECO:0000313" key="1">
    <source>
        <dbReference type="EMBL" id="KAE9523217.1"/>
    </source>
</evidence>
<name>A0A6G0SZY7_APHGL</name>
<proteinExistence type="predicted"/>